<gene>
    <name evidence="2" type="ORF">COV05_00780</name>
</gene>
<dbReference type="InterPro" id="IPR050194">
    <property type="entry name" value="Glycosyltransferase_grp1"/>
</dbReference>
<organism evidence="2 3">
    <name type="scientific">Candidatus Uhrbacteria bacterium CG10_big_fil_rev_8_21_14_0_10_48_16</name>
    <dbReference type="NCBI Taxonomy" id="1975038"/>
    <lineage>
        <taxon>Bacteria</taxon>
        <taxon>Candidatus Uhriibacteriota</taxon>
    </lineage>
</organism>
<dbReference type="EMBL" id="PFEU01000006">
    <property type="protein sequence ID" value="PJE77130.1"/>
    <property type="molecule type" value="Genomic_DNA"/>
</dbReference>
<evidence type="ECO:0000259" key="1">
    <source>
        <dbReference type="Pfam" id="PF00534"/>
    </source>
</evidence>
<dbReference type="SUPFAM" id="SSF53756">
    <property type="entry name" value="UDP-Glycosyltransferase/glycogen phosphorylase"/>
    <property type="match status" value="1"/>
</dbReference>
<evidence type="ECO:0000313" key="3">
    <source>
        <dbReference type="Proteomes" id="UP000231436"/>
    </source>
</evidence>
<dbReference type="GO" id="GO:0016757">
    <property type="term" value="F:glycosyltransferase activity"/>
    <property type="evidence" value="ECO:0007669"/>
    <property type="project" value="InterPro"/>
</dbReference>
<dbReference type="PANTHER" id="PTHR45947:SF14">
    <property type="entry name" value="SLL1723 PROTEIN"/>
    <property type="match status" value="1"/>
</dbReference>
<dbReference type="PANTHER" id="PTHR45947">
    <property type="entry name" value="SULFOQUINOVOSYL TRANSFERASE SQD2"/>
    <property type="match status" value="1"/>
</dbReference>
<comment type="caution">
    <text evidence="2">The sequence shown here is derived from an EMBL/GenBank/DDBJ whole genome shotgun (WGS) entry which is preliminary data.</text>
</comment>
<dbReference type="Gene3D" id="3.40.50.2000">
    <property type="entry name" value="Glycogen Phosphorylase B"/>
    <property type="match status" value="2"/>
</dbReference>
<accession>A0A2M8LI60</accession>
<evidence type="ECO:0000313" key="2">
    <source>
        <dbReference type="EMBL" id="PJE77130.1"/>
    </source>
</evidence>
<protein>
    <recommendedName>
        <fullName evidence="1">Glycosyl transferase family 1 domain-containing protein</fullName>
    </recommendedName>
</protein>
<dbReference type="Proteomes" id="UP000231436">
    <property type="component" value="Unassembled WGS sequence"/>
</dbReference>
<feature type="domain" description="Glycosyl transferase family 1" evidence="1">
    <location>
        <begin position="242"/>
        <end position="399"/>
    </location>
</feature>
<dbReference type="CDD" id="cd03801">
    <property type="entry name" value="GT4_PimA-like"/>
    <property type="match status" value="1"/>
</dbReference>
<proteinExistence type="predicted"/>
<sequence>MTGLEQASPFFYSRNLSNMNHLIISPNSPFLSVGGIERYIRNLIDFCQDQPGTYHFILPSKTKEETVQIENVSIHFKSFINLSYKKRKGLDGRRESKKQTKDKSIEFFEFLNTFISDKQISAVTAENFHLGLPPSYSLMLNMVCHSKNIPLFLHLHSFSMNPLQTEIINGLFWKKVLCVSKSVAGDCFQKGLEISHISTKYLGVNIQEFTPKRDATWLKKHLGIPSSHKIIVTASRILQGYSDILTEKGIINLLDAFSKIQSTRSDVHLLLAVGKPPQRLHAEFESALHKLEGYIQIHGVEDRVIVKTFPMQKMPEVYAGADVFALPSENETFGQVFIEAMACGLPVVGTNVGGIPEIIHDEENGFLVQPNDASELAQKLTQLLDHEKTRKRFIQNGLKTVSQCFDSKKLFAQMFQFIAKHSS</sequence>
<name>A0A2M8LI60_9BACT</name>
<dbReference type="Pfam" id="PF00534">
    <property type="entry name" value="Glycos_transf_1"/>
    <property type="match status" value="1"/>
</dbReference>
<dbReference type="AlphaFoldDB" id="A0A2M8LI60"/>
<reference evidence="3" key="1">
    <citation type="submission" date="2017-09" db="EMBL/GenBank/DDBJ databases">
        <title>Depth-based differentiation of microbial function through sediment-hosted aquifers and enrichment of novel symbionts in the deep terrestrial subsurface.</title>
        <authorList>
            <person name="Probst A.J."/>
            <person name="Ladd B."/>
            <person name="Jarett J.K."/>
            <person name="Geller-Mcgrath D.E."/>
            <person name="Sieber C.M.K."/>
            <person name="Emerson J.B."/>
            <person name="Anantharaman K."/>
            <person name="Thomas B.C."/>
            <person name="Malmstrom R."/>
            <person name="Stieglmeier M."/>
            <person name="Klingl A."/>
            <person name="Woyke T."/>
            <person name="Ryan C.M."/>
            <person name="Banfield J.F."/>
        </authorList>
    </citation>
    <scope>NUCLEOTIDE SEQUENCE [LARGE SCALE GENOMIC DNA]</scope>
</reference>
<dbReference type="InterPro" id="IPR001296">
    <property type="entry name" value="Glyco_trans_1"/>
</dbReference>